<dbReference type="EMBL" id="BONO01000010">
    <property type="protein sequence ID" value="GIG36294.1"/>
    <property type="molecule type" value="Genomic_DNA"/>
</dbReference>
<dbReference type="GO" id="GO:0004519">
    <property type="term" value="F:endonuclease activity"/>
    <property type="evidence" value="ECO:0007669"/>
    <property type="project" value="UniProtKB-KW"/>
</dbReference>
<gene>
    <name evidence="2" type="ORF">Cpa01nite_16750</name>
</gene>
<dbReference type="InterPro" id="IPR027417">
    <property type="entry name" value="P-loop_NTPase"/>
</dbReference>
<evidence type="ECO:0000259" key="1">
    <source>
        <dbReference type="Pfam" id="PF10593"/>
    </source>
</evidence>
<dbReference type="Proteomes" id="UP000642125">
    <property type="component" value="Unassembled WGS sequence"/>
</dbReference>
<evidence type="ECO:0000313" key="2">
    <source>
        <dbReference type="EMBL" id="GIG36294.1"/>
    </source>
</evidence>
<keyword evidence="3" id="KW-1185">Reference proteome</keyword>
<name>A0A919U5R3_9CELL</name>
<organism evidence="2 3">
    <name type="scientific">Cellulomonas pakistanensis</name>
    <dbReference type="NCBI Taxonomy" id="992287"/>
    <lineage>
        <taxon>Bacteria</taxon>
        <taxon>Bacillati</taxon>
        <taxon>Actinomycetota</taxon>
        <taxon>Actinomycetes</taxon>
        <taxon>Micrococcales</taxon>
        <taxon>Cellulomonadaceae</taxon>
        <taxon>Cellulomonas</taxon>
    </lineage>
</organism>
<dbReference type="RefSeq" id="WP_203668318.1">
    <property type="nucleotide sequence ID" value="NZ_BONO01000010.1"/>
</dbReference>
<dbReference type="InterPro" id="IPR018310">
    <property type="entry name" value="Put_endonuclease_Z1-dom"/>
</dbReference>
<keyword evidence="2" id="KW-0255">Endonuclease</keyword>
<evidence type="ECO:0000313" key="3">
    <source>
        <dbReference type="Proteomes" id="UP000642125"/>
    </source>
</evidence>
<proteinExistence type="predicted"/>
<comment type="caution">
    <text evidence="2">The sequence shown here is derived from an EMBL/GenBank/DDBJ whole genome shotgun (WGS) entry which is preliminary data.</text>
</comment>
<sequence>MSHGGVAEEAAWKVFQTLASQSQPHEAIQNLRVMGIPEDRLEALLTRHDLEAKQIVQLREPLGLSREGRVPWYTGPRPGDVNWSPLEKQLARKIGEEAAAKIDRASSKVVAMLDHPATPAFSSKGLVVGHVQSGKTSNFTAVICKAADRGYRMFIVLSGIHNALRTQTQLRLVNDIVSANPTVWHQLTSPEQDFVPPPYAASLLAGNDQALLLVVKKNAVVLRKLRRWLRSASEHLANVPTLIIDDEADQATVATRTINPLIADIMESLPKACYVGYTATPFANLLIDPADTKDFYPRDFILSLERTAAYQGPETLFGRDPMDGEDPEDVPGGLDLVRDVPTEELPDLRPKNRAEAATFVPEVTGSLRRAVLWFWLATAARRVRDGEVRHSSMLVHAHSDTQVHDSFAVPLRELRADTLRALRAGGSDVRSELLALWEEESRRVTADDLGETPIAFAELEAHLTSVVTDTTVILDHYRSQDRLNYDNGPQTVIAVGGNTLSRGLTLEGLVVSFFVRSADVYDTLLQMGRWFGYRPGYSDLPRIWMPAEVREWFMHLATVEAEMRKEIDRYLIEHKSPLDMAVRIRSHPKMKVTAPSKMTNAVRAAAAYGGQLVESRYFPVKPREDAERWLAGNADAVRSFLEELGTEAPEGATESGKLLWRGVPSSTVLSLIREYRFHPKSVEADPALIEQYIQGRVRAGGLRRWNVAVMAKPAADADKAIVLPDGRTVGMVRRSRLDNTKDLDHADIKTLSGSRDEAVDLQIPTGWDGKGRSAFSRLRLDQAPETGLVMLYPIDPVSEPTAQHRVELNAPAEVVWGVALVFPQPSVGVDLTVEYDFVAADLSKVFPGAIADPDIDIAVLSEDLDAVELGS</sequence>
<reference evidence="2" key="1">
    <citation type="submission" date="2021-01" db="EMBL/GenBank/DDBJ databases">
        <title>Whole genome shotgun sequence of Cellulomonas pakistanensis NBRC 110800.</title>
        <authorList>
            <person name="Komaki H."/>
            <person name="Tamura T."/>
        </authorList>
    </citation>
    <scope>NUCLEOTIDE SEQUENCE</scope>
    <source>
        <strain evidence="2">NBRC 110800</strain>
    </source>
</reference>
<protein>
    <submittedName>
        <fullName evidence="2">Endonuclease</fullName>
    </submittedName>
</protein>
<dbReference type="SUPFAM" id="SSF52540">
    <property type="entry name" value="P-loop containing nucleoside triphosphate hydrolases"/>
    <property type="match status" value="1"/>
</dbReference>
<accession>A0A919U5R3</accession>
<keyword evidence="2" id="KW-0540">Nuclease</keyword>
<feature type="domain" description="Putative endonuclease Z1" evidence="1">
    <location>
        <begin position="366"/>
        <end position="589"/>
    </location>
</feature>
<dbReference type="Pfam" id="PF10593">
    <property type="entry name" value="Z1"/>
    <property type="match status" value="1"/>
</dbReference>
<keyword evidence="2" id="KW-0378">Hydrolase</keyword>
<dbReference type="AlphaFoldDB" id="A0A919U5R3"/>